<dbReference type="GO" id="GO:0051082">
    <property type="term" value="F:unfolded protein binding"/>
    <property type="evidence" value="ECO:0007669"/>
    <property type="project" value="InterPro"/>
</dbReference>
<dbReference type="SUPFAM" id="SSF48592">
    <property type="entry name" value="GroEL equatorial domain-like"/>
    <property type="match status" value="1"/>
</dbReference>
<accession>A0AAW1XT55</accession>
<keyword evidence="2 5" id="KW-0547">Nucleotide-binding</keyword>
<gene>
    <name evidence="6" type="ORF">M0R45_015752</name>
</gene>
<evidence type="ECO:0000256" key="3">
    <source>
        <dbReference type="ARBA" id="ARBA00022840"/>
    </source>
</evidence>
<dbReference type="InterPro" id="IPR002423">
    <property type="entry name" value="Cpn60/GroEL/TCP-1"/>
</dbReference>
<dbReference type="AlphaFoldDB" id="A0AAW1XT55"/>
<dbReference type="Gene3D" id="1.10.560.10">
    <property type="entry name" value="GroEL-like equatorial domain"/>
    <property type="match status" value="1"/>
</dbReference>
<keyword evidence="4 5" id="KW-0143">Chaperone</keyword>
<dbReference type="Pfam" id="PF00118">
    <property type="entry name" value="Cpn60_TCP1"/>
    <property type="match status" value="1"/>
</dbReference>
<dbReference type="GO" id="GO:0005524">
    <property type="term" value="F:ATP binding"/>
    <property type="evidence" value="ECO:0007669"/>
    <property type="project" value="UniProtKB-KW"/>
</dbReference>
<dbReference type="GO" id="GO:0016887">
    <property type="term" value="F:ATP hydrolysis activity"/>
    <property type="evidence" value="ECO:0007669"/>
    <property type="project" value="InterPro"/>
</dbReference>
<dbReference type="InterPro" id="IPR002194">
    <property type="entry name" value="Chaperonin_TCP-1_CS"/>
</dbReference>
<proteinExistence type="inferred from homology"/>
<protein>
    <submittedName>
        <fullName evidence="6">Uncharacterized protein</fullName>
    </submittedName>
</protein>
<dbReference type="GO" id="GO:0140662">
    <property type="term" value="F:ATP-dependent protein folding chaperone"/>
    <property type="evidence" value="ECO:0007669"/>
    <property type="project" value="InterPro"/>
</dbReference>
<name>A0AAW1XT55_RUBAR</name>
<reference evidence="6 7" key="1">
    <citation type="journal article" date="2023" name="G3 (Bethesda)">
        <title>A chromosome-length genome assembly and annotation of blackberry (Rubus argutus, cv. 'Hillquist').</title>
        <authorList>
            <person name="Bruna T."/>
            <person name="Aryal R."/>
            <person name="Dudchenko O."/>
            <person name="Sargent D.J."/>
            <person name="Mead D."/>
            <person name="Buti M."/>
            <person name="Cavallini A."/>
            <person name="Hytonen T."/>
            <person name="Andres J."/>
            <person name="Pham M."/>
            <person name="Weisz D."/>
            <person name="Mascagni F."/>
            <person name="Usai G."/>
            <person name="Natali L."/>
            <person name="Bassil N."/>
            <person name="Fernandez G.E."/>
            <person name="Lomsadze A."/>
            <person name="Armour M."/>
            <person name="Olukolu B."/>
            <person name="Poorten T."/>
            <person name="Britton C."/>
            <person name="Davik J."/>
            <person name="Ashrafi H."/>
            <person name="Aiden E.L."/>
            <person name="Borodovsky M."/>
            <person name="Worthington M."/>
        </authorList>
    </citation>
    <scope>NUCLEOTIDE SEQUENCE [LARGE SCALE GENOMIC DNA]</scope>
    <source>
        <strain evidence="6">PI 553951</strain>
    </source>
</reference>
<sequence>MGWLCQAIANVCKSSLSHVGLDKMLVDNIGDVTITNNGATILKMLEVEHPAAKWAVHQANVKHKIHPTSIINGYRLAMRETCKYVEEKIAVKVRLLLYDGLDAKENVEYLAGSIVTNFFSLGVGM</sequence>
<evidence type="ECO:0000313" key="7">
    <source>
        <dbReference type="Proteomes" id="UP001457282"/>
    </source>
</evidence>
<evidence type="ECO:0000256" key="5">
    <source>
        <dbReference type="RuleBase" id="RU004187"/>
    </source>
</evidence>
<dbReference type="Proteomes" id="UP001457282">
    <property type="component" value="Unassembled WGS sequence"/>
</dbReference>
<evidence type="ECO:0000256" key="2">
    <source>
        <dbReference type="ARBA" id="ARBA00022741"/>
    </source>
</evidence>
<keyword evidence="7" id="KW-1185">Reference proteome</keyword>
<comment type="caution">
    <text evidence="6">The sequence shown here is derived from an EMBL/GenBank/DDBJ whole genome shotgun (WGS) entry which is preliminary data.</text>
</comment>
<evidence type="ECO:0000256" key="1">
    <source>
        <dbReference type="ARBA" id="ARBA00008020"/>
    </source>
</evidence>
<dbReference type="EMBL" id="JBEDUW010000003">
    <property type="protein sequence ID" value="KAK9939043.1"/>
    <property type="molecule type" value="Genomic_DNA"/>
</dbReference>
<dbReference type="InterPro" id="IPR017998">
    <property type="entry name" value="Chaperone_TCP-1"/>
</dbReference>
<keyword evidence="3 5" id="KW-0067">ATP-binding</keyword>
<evidence type="ECO:0000313" key="6">
    <source>
        <dbReference type="EMBL" id="KAK9939043.1"/>
    </source>
</evidence>
<organism evidence="6 7">
    <name type="scientific">Rubus argutus</name>
    <name type="common">Southern blackberry</name>
    <dbReference type="NCBI Taxonomy" id="59490"/>
    <lineage>
        <taxon>Eukaryota</taxon>
        <taxon>Viridiplantae</taxon>
        <taxon>Streptophyta</taxon>
        <taxon>Embryophyta</taxon>
        <taxon>Tracheophyta</taxon>
        <taxon>Spermatophyta</taxon>
        <taxon>Magnoliopsida</taxon>
        <taxon>eudicotyledons</taxon>
        <taxon>Gunneridae</taxon>
        <taxon>Pentapetalae</taxon>
        <taxon>rosids</taxon>
        <taxon>fabids</taxon>
        <taxon>Rosales</taxon>
        <taxon>Rosaceae</taxon>
        <taxon>Rosoideae</taxon>
        <taxon>Rosoideae incertae sedis</taxon>
        <taxon>Rubus</taxon>
    </lineage>
</organism>
<dbReference type="PROSITE" id="PS00751">
    <property type="entry name" value="TCP1_2"/>
    <property type="match status" value="1"/>
</dbReference>
<comment type="similarity">
    <text evidence="1 5">Belongs to the TCP-1 chaperonin family.</text>
</comment>
<evidence type="ECO:0000256" key="4">
    <source>
        <dbReference type="ARBA" id="ARBA00023186"/>
    </source>
</evidence>
<dbReference type="PRINTS" id="PR00304">
    <property type="entry name" value="TCOMPLEXTCP1"/>
</dbReference>
<dbReference type="PANTHER" id="PTHR11353">
    <property type="entry name" value="CHAPERONIN"/>
    <property type="match status" value="1"/>
</dbReference>
<dbReference type="InterPro" id="IPR027413">
    <property type="entry name" value="GROEL-like_equatorial_sf"/>
</dbReference>